<feature type="compositionally biased region" description="Low complexity" evidence="1">
    <location>
        <begin position="91"/>
        <end position="101"/>
    </location>
</feature>
<organism evidence="2 3">
    <name type="scientific">Sorangium cellulosum</name>
    <name type="common">Polyangium cellulosum</name>
    <dbReference type="NCBI Taxonomy" id="56"/>
    <lineage>
        <taxon>Bacteria</taxon>
        <taxon>Pseudomonadati</taxon>
        <taxon>Myxococcota</taxon>
        <taxon>Polyangia</taxon>
        <taxon>Polyangiales</taxon>
        <taxon>Polyangiaceae</taxon>
        <taxon>Sorangium</taxon>
    </lineage>
</organism>
<proteinExistence type="predicted"/>
<dbReference type="EMBL" id="JEME01003383">
    <property type="protein sequence ID" value="KYG00722.1"/>
    <property type="molecule type" value="Genomic_DNA"/>
</dbReference>
<reference evidence="2 3" key="1">
    <citation type="submission" date="2014-02" db="EMBL/GenBank/DDBJ databases">
        <title>The small core and large imbalanced accessory genome model reveals a collaborative survival strategy of Sorangium cellulosum strains in nature.</title>
        <authorList>
            <person name="Han K."/>
            <person name="Peng R."/>
            <person name="Blom J."/>
            <person name="Li Y.-Z."/>
        </authorList>
    </citation>
    <scope>NUCLEOTIDE SEQUENCE [LARGE SCALE GENOMIC DNA]</scope>
    <source>
        <strain evidence="2 3">So0007-03</strain>
    </source>
</reference>
<name>A0A150T7P6_SORCE</name>
<evidence type="ECO:0000313" key="3">
    <source>
        <dbReference type="Proteomes" id="UP000075502"/>
    </source>
</evidence>
<comment type="caution">
    <text evidence="2">The sequence shown here is derived from an EMBL/GenBank/DDBJ whole genome shotgun (WGS) entry which is preliminary data.</text>
</comment>
<evidence type="ECO:0000313" key="2">
    <source>
        <dbReference type="EMBL" id="KYG00722.1"/>
    </source>
</evidence>
<evidence type="ECO:0000256" key="1">
    <source>
        <dbReference type="SAM" id="MobiDB-lite"/>
    </source>
</evidence>
<protein>
    <submittedName>
        <fullName evidence="2">Uncharacterized protein</fullName>
    </submittedName>
</protein>
<feature type="compositionally biased region" description="Low complexity" evidence="1">
    <location>
        <begin position="31"/>
        <end position="60"/>
    </location>
</feature>
<feature type="compositionally biased region" description="Low complexity" evidence="1">
    <location>
        <begin position="70"/>
        <end position="81"/>
    </location>
</feature>
<sequence>MYVLAPLLALVMTVVGVGAALGIRAMRGAAPEGATGAPAVTATPAESVSASAAAASAVAPVPEPVPAAPAPEATASAGAVSTAEGAADVGVPAKAEAVAEAEPPPSKEQPPVREPSLEKAAPVRTAPAEAEDEDGVYPMPKRQKPSFLRVLSEEKKKAAPGQKAAPAEAGGAKPKGPCESAGCRPF</sequence>
<gene>
    <name evidence="2" type="ORF">BE21_57140</name>
</gene>
<feature type="region of interest" description="Disordered" evidence="1">
    <location>
        <begin position="31"/>
        <end position="186"/>
    </location>
</feature>
<feature type="compositionally biased region" description="Low complexity" evidence="1">
    <location>
        <begin position="159"/>
        <end position="177"/>
    </location>
</feature>
<dbReference type="AlphaFoldDB" id="A0A150T7P6"/>
<dbReference type="Proteomes" id="UP000075502">
    <property type="component" value="Unassembled WGS sequence"/>
</dbReference>
<accession>A0A150T7P6</accession>